<gene>
    <name evidence="2" type="ORF">CSSPJE1EN1_LOCUS1379</name>
</gene>
<dbReference type="PANTHER" id="PTHR34044">
    <property type="entry name" value="NUCLEAR PROTEIN"/>
    <property type="match status" value="1"/>
</dbReference>
<keyword evidence="1" id="KW-0732">Signal</keyword>
<feature type="signal peptide" evidence="1">
    <location>
        <begin position="1"/>
        <end position="17"/>
    </location>
</feature>
<name>A0ABP0VPQ3_9BRYO</name>
<proteinExistence type="predicted"/>
<evidence type="ECO:0000256" key="1">
    <source>
        <dbReference type="SAM" id="SignalP"/>
    </source>
</evidence>
<organism evidence="2 3">
    <name type="scientific">Sphagnum jensenii</name>
    <dbReference type="NCBI Taxonomy" id="128206"/>
    <lineage>
        <taxon>Eukaryota</taxon>
        <taxon>Viridiplantae</taxon>
        <taxon>Streptophyta</taxon>
        <taxon>Embryophyta</taxon>
        <taxon>Bryophyta</taxon>
        <taxon>Sphagnophytina</taxon>
        <taxon>Sphagnopsida</taxon>
        <taxon>Sphagnales</taxon>
        <taxon>Sphagnaceae</taxon>
        <taxon>Sphagnum</taxon>
    </lineage>
</organism>
<feature type="chain" id="PRO_5046221702" evidence="1">
    <location>
        <begin position="18"/>
        <end position="316"/>
    </location>
</feature>
<protein>
    <submittedName>
        <fullName evidence="2">Uncharacterized protein</fullName>
    </submittedName>
</protein>
<evidence type="ECO:0000313" key="3">
    <source>
        <dbReference type="Proteomes" id="UP001497444"/>
    </source>
</evidence>
<evidence type="ECO:0000313" key="2">
    <source>
        <dbReference type="EMBL" id="CAK9255901.1"/>
    </source>
</evidence>
<keyword evidence="3" id="KW-1185">Reference proteome</keyword>
<dbReference type="Proteomes" id="UP001497444">
    <property type="component" value="Chromosome 1"/>
</dbReference>
<reference evidence="2 3" key="1">
    <citation type="submission" date="2024-02" db="EMBL/GenBank/DDBJ databases">
        <authorList>
            <consortium name="ELIXIR-Norway"/>
            <consortium name="Elixir Norway"/>
        </authorList>
    </citation>
    <scope>NUCLEOTIDE SEQUENCE [LARGE SCALE GENOMIC DNA]</scope>
</reference>
<dbReference type="PANTHER" id="PTHR34044:SF1">
    <property type="entry name" value="NUCLEAR PROTEIN"/>
    <property type="match status" value="1"/>
</dbReference>
<dbReference type="EMBL" id="OZ020096">
    <property type="protein sequence ID" value="CAK9255901.1"/>
    <property type="molecule type" value="Genomic_DNA"/>
</dbReference>
<accession>A0ABP0VPQ3</accession>
<sequence>MAMASIVSFAVSSLASSSSSSSSAVHSWIGVRGAVEVGSSSSVEKGRGTSMEQTIEGGVVVGAGRVGQALEKMGLGRDVLVRRGEKVPEDSTGPIFVCTRNDDLDAVLQATPPSRREDLVFLQNGMIEPWLQSHGLASVTQVLVYFAIAKLGDTPMDGKTDVNPEGLTAASGKWASVVAARLHSANLACKVLDSEEFQKPLLEKLIWISSFMLVGARHPGATVGDVEENHREEVVELINELAAVASAEKKVEFDPGMEERLCSYSRLISHFPTAIKEFKWRNGWFYSISKQALDNGKTDPCPLHTSWLKEVGAIPA</sequence>